<evidence type="ECO:0000313" key="2">
    <source>
        <dbReference type="Proteomes" id="UP000299102"/>
    </source>
</evidence>
<keyword evidence="2" id="KW-1185">Reference proteome</keyword>
<dbReference type="EMBL" id="BGZK01000486">
    <property type="protein sequence ID" value="GBP46542.1"/>
    <property type="molecule type" value="Genomic_DNA"/>
</dbReference>
<gene>
    <name evidence="1" type="ORF">EVAR_21697_1</name>
</gene>
<sequence length="86" mass="9477">MERTAMRDAGWPAMYAVGSAPTFPALIDCHSSCQAPAPLHLQECAYAIVHARRYVGSAPTPATEIFPHHLQIKCEFRGRKINVSVQ</sequence>
<proteinExistence type="predicted"/>
<protein>
    <submittedName>
        <fullName evidence="1">Uncharacterized protein</fullName>
    </submittedName>
</protein>
<dbReference type="Proteomes" id="UP000299102">
    <property type="component" value="Unassembled WGS sequence"/>
</dbReference>
<reference evidence="1 2" key="1">
    <citation type="journal article" date="2019" name="Commun. Biol.">
        <title>The bagworm genome reveals a unique fibroin gene that provides high tensile strength.</title>
        <authorList>
            <person name="Kono N."/>
            <person name="Nakamura H."/>
            <person name="Ohtoshi R."/>
            <person name="Tomita M."/>
            <person name="Numata K."/>
            <person name="Arakawa K."/>
        </authorList>
    </citation>
    <scope>NUCLEOTIDE SEQUENCE [LARGE SCALE GENOMIC DNA]</scope>
</reference>
<organism evidence="1 2">
    <name type="scientific">Eumeta variegata</name>
    <name type="common">Bagworm moth</name>
    <name type="synonym">Eumeta japonica</name>
    <dbReference type="NCBI Taxonomy" id="151549"/>
    <lineage>
        <taxon>Eukaryota</taxon>
        <taxon>Metazoa</taxon>
        <taxon>Ecdysozoa</taxon>
        <taxon>Arthropoda</taxon>
        <taxon>Hexapoda</taxon>
        <taxon>Insecta</taxon>
        <taxon>Pterygota</taxon>
        <taxon>Neoptera</taxon>
        <taxon>Endopterygota</taxon>
        <taxon>Lepidoptera</taxon>
        <taxon>Glossata</taxon>
        <taxon>Ditrysia</taxon>
        <taxon>Tineoidea</taxon>
        <taxon>Psychidae</taxon>
        <taxon>Oiketicinae</taxon>
        <taxon>Eumeta</taxon>
    </lineage>
</organism>
<evidence type="ECO:0000313" key="1">
    <source>
        <dbReference type="EMBL" id="GBP46542.1"/>
    </source>
</evidence>
<comment type="caution">
    <text evidence="1">The sequence shown here is derived from an EMBL/GenBank/DDBJ whole genome shotgun (WGS) entry which is preliminary data.</text>
</comment>
<accession>A0A4C1W7N0</accession>
<dbReference type="AlphaFoldDB" id="A0A4C1W7N0"/>
<name>A0A4C1W7N0_EUMVA</name>